<dbReference type="EMBL" id="HBUE01225115">
    <property type="protein sequence ID" value="CAG6541651.1"/>
    <property type="molecule type" value="Transcribed_RNA"/>
</dbReference>
<dbReference type="EMBL" id="HBUE01331843">
    <property type="protein sequence ID" value="CAG6593736.1"/>
    <property type="molecule type" value="Transcribed_RNA"/>
</dbReference>
<dbReference type="EMBL" id="HBUE01024159">
    <property type="protein sequence ID" value="CAG6453945.1"/>
    <property type="molecule type" value="Transcribed_RNA"/>
</dbReference>
<dbReference type="EMBL" id="HBUE01024174">
    <property type="protein sequence ID" value="CAG6453962.1"/>
    <property type="molecule type" value="Transcribed_RNA"/>
</dbReference>
<dbReference type="EMBL" id="HBUE01024161">
    <property type="protein sequence ID" value="CAG6453949.1"/>
    <property type="molecule type" value="Transcribed_RNA"/>
</dbReference>
<name>A0A8D8KU86_CULPI</name>
<feature type="compositionally biased region" description="Polar residues" evidence="1">
    <location>
        <begin position="65"/>
        <end position="75"/>
    </location>
</feature>
<dbReference type="EMBL" id="HBUE01024162">
    <property type="protein sequence ID" value="CAG6453952.1"/>
    <property type="molecule type" value="Transcribed_RNA"/>
</dbReference>
<dbReference type="EMBL" id="HBUE01024165">
    <property type="protein sequence ID" value="CAG6453956.1"/>
    <property type="molecule type" value="Transcribed_RNA"/>
</dbReference>
<dbReference type="EMBL" id="HBUE01225126">
    <property type="protein sequence ID" value="CAG6541663.1"/>
    <property type="molecule type" value="Transcribed_RNA"/>
</dbReference>
<dbReference type="EMBL" id="HBUE01331837">
    <property type="protein sequence ID" value="CAG6593730.1"/>
    <property type="molecule type" value="Transcribed_RNA"/>
</dbReference>
<dbReference type="EMBL" id="HBUE01331842">
    <property type="protein sequence ID" value="CAG6593733.1"/>
    <property type="molecule type" value="Transcribed_RNA"/>
</dbReference>
<feature type="compositionally biased region" description="Basic and acidic residues" evidence="1">
    <location>
        <begin position="87"/>
        <end position="112"/>
    </location>
</feature>
<dbReference type="EMBL" id="HBUE01225118">
    <property type="protein sequence ID" value="CAG6541654.1"/>
    <property type="molecule type" value="Transcribed_RNA"/>
</dbReference>
<feature type="region of interest" description="Disordered" evidence="1">
    <location>
        <begin position="22"/>
        <end position="112"/>
    </location>
</feature>
<reference evidence="2" key="1">
    <citation type="submission" date="2021-05" db="EMBL/GenBank/DDBJ databases">
        <authorList>
            <person name="Alioto T."/>
            <person name="Alioto T."/>
            <person name="Gomez Garrido J."/>
        </authorList>
    </citation>
    <scope>NUCLEOTIDE SEQUENCE</scope>
</reference>
<protein>
    <submittedName>
        <fullName evidence="2">(northern house mosquito) hypothetical protein</fullName>
    </submittedName>
</protein>
<sequence length="112" mass="12323">MCPRPRPDYVVAGAAVAQLGRARREEASKGRQQTVQVLPGTEGKLPHRRHQPGRNSRDGNECDPTRSQQPEQQLQAEAGPDWLFGRLRQDGVPQREADCQHDCAADEGKSAG</sequence>
<evidence type="ECO:0000256" key="1">
    <source>
        <dbReference type="SAM" id="MobiDB-lite"/>
    </source>
</evidence>
<dbReference type="AlphaFoldDB" id="A0A8D8KU86"/>
<evidence type="ECO:0000313" key="2">
    <source>
        <dbReference type="EMBL" id="CAG6593727.1"/>
    </source>
</evidence>
<organism evidence="2">
    <name type="scientific">Culex pipiens</name>
    <name type="common">House mosquito</name>
    <dbReference type="NCBI Taxonomy" id="7175"/>
    <lineage>
        <taxon>Eukaryota</taxon>
        <taxon>Metazoa</taxon>
        <taxon>Ecdysozoa</taxon>
        <taxon>Arthropoda</taxon>
        <taxon>Hexapoda</taxon>
        <taxon>Insecta</taxon>
        <taxon>Pterygota</taxon>
        <taxon>Neoptera</taxon>
        <taxon>Endopterygota</taxon>
        <taxon>Diptera</taxon>
        <taxon>Nematocera</taxon>
        <taxon>Culicoidea</taxon>
        <taxon>Culicidae</taxon>
        <taxon>Culicinae</taxon>
        <taxon>Culicini</taxon>
        <taxon>Culex</taxon>
        <taxon>Culex</taxon>
    </lineage>
</organism>
<dbReference type="EMBL" id="HBUE01024169">
    <property type="protein sequence ID" value="CAG6453959.1"/>
    <property type="molecule type" value="Transcribed_RNA"/>
</dbReference>
<dbReference type="EMBL" id="HBUE01225125">
    <property type="protein sequence ID" value="CAG6541660.1"/>
    <property type="molecule type" value="Transcribed_RNA"/>
</dbReference>
<accession>A0A8D8KU86</accession>
<proteinExistence type="predicted"/>
<dbReference type="EMBL" id="HBUE01331835">
    <property type="protein sequence ID" value="CAG6593727.1"/>
    <property type="molecule type" value="Transcribed_RNA"/>
</dbReference>
<dbReference type="EMBL" id="HBUE01225120">
    <property type="protein sequence ID" value="CAG6541657.1"/>
    <property type="molecule type" value="Transcribed_RNA"/>
</dbReference>
<feature type="compositionally biased region" description="Basic and acidic residues" evidence="1">
    <location>
        <begin position="55"/>
        <end position="64"/>
    </location>
</feature>
<dbReference type="EMBL" id="HBUE01024160">
    <property type="protein sequence ID" value="CAG6453947.1"/>
    <property type="molecule type" value="Transcribed_RNA"/>
</dbReference>
<dbReference type="EMBL" id="HBUE01331832">
    <property type="protein sequence ID" value="CAG6593724.1"/>
    <property type="molecule type" value="Transcribed_RNA"/>
</dbReference>